<keyword evidence="1" id="KW-0812">Transmembrane</keyword>
<evidence type="ECO:0000313" key="3">
    <source>
        <dbReference type="RefSeq" id="XP_022940470.1"/>
    </source>
</evidence>
<sequence>MEYDYGEAQDPVPLSLPVGLVLLFTFLLCMCCFYYCCLHWEKLRSLLGHRYPPLPPVNTTFSPPDKISPLHTKTWKENPAQSLSVLMPGDEVPRFIAMACPPCAAALVEVEEQKPLRCIPDSSGALSLRNEKWN</sequence>
<dbReference type="Proteomes" id="UP000504609">
    <property type="component" value="Unplaced"/>
</dbReference>
<dbReference type="PANTHER" id="PTHR34291:SF7">
    <property type="entry name" value="PROTEIN, PUTATIVE-RELATED"/>
    <property type="match status" value="1"/>
</dbReference>
<organism evidence="2 3">
    <name type="scientific">Cucurbita moschata</name>
    <name type="common">Winter crookneck squash</name>
    <name type="synonym">Cucurbita pepo var. moschata</name>
    <dbReference type="NCBI Taxonomy" id="3662"/>
    <lineage>
        <taxon>Eukaryota</taxon>
        <taxon>Viridiplantae</taxon>
        <taxon>Streptophyta</taxon>
        <taxon>Embryophyta</taxon>
        <taxon>Tracheophyta</taxon>
        <taxon>Spermatophyta</taxon>
        <taxon>Magnoliopsida</taxon>
        <taxon>eudicotyledons</taxon>
        <taxon>Gunneridae</taxon>
        <taxon>Pentapetalae</taxon>
        <taxon>rosids</taxon>
        <taxon>fabids</taxon>
        <taxon>Cucurbitales</taxon>
        <taxon>Cucurbitaceae</taxon>
        <taxon>Cucurbiteae</taxon>
        <taxon>Cucurbita</taxon>
    </lineage>
</organism>
<proteinExistence type="predicted"/>
<protein>
    <submittedName>
        <fullName evidence="3">Uncharacterized protein At5g65660-like isoform X1</fullName>
    </submittedName>
</protein>
<dbReference type="RefSeq" id="XP_022940470.1">
    <property type="nucleotide sequence ID" value="XM_023084702.1"/>
</dbReference>
<keyword evidence="2" id="KW-1185">Reference proteome</keyword>
<keyword evidence="1" id="KW-1133">Transmembrane helix</keyword>
<evidence type="ECO:0000256" key="1">
    <source>
        <dbReference type="SAM" id="Phobius"/>
    </source>
</evidence>
<accession>A0A6J1FQN2</accession>
<dbReference type="KEGG" id="cmos:111446057"/>
<name>A0A6J1FQN2_CUCMO</name>
<gene>
    <name evidence="3" type="primary">LOC111446057</name>
</gene>
<reference evidence="3" key="1">
    <citation type="submission" date="2025-08" db="UniProtKB">
        <authorList>
            <consortium name="RefSeq"/>
        </authorList>
    </citation>
    <scope>IDENTIFICATION</scope>
    <source>
        <tissue evidence="3">Young leaves</tissue>
    </source>
</reference>
<dbReference type="InterPro" id="IPR037699">
    <property type="entry name" value="At5g65660-like"/>
</dbReference>
<evidence type="ECO:0000313" key="2">
    <source>
        <dbReference type="Proteomes" id="UP000504609"/>
    </source>
</evidence>
<keyword evidence="1" id="KW-0472">Membrane</keyword>
<dbReference type="PANTHER" id="PTHR34291">
    <property type="entry name" value="HYDROXYPROLINE-RICH GLYCOPROTEIN FAMILY PROTEIN"/>
    <property type="match status" value="1"/>
</dbReference>
<feature type="transmembrane region" description="Helical" evidence="1">
    <location>
        <begin position="20"/>
        <end position="40"/>
    </location>
</feature>
<dbReference type="AlphaFoldDB" id="A0A6J1FQN2"/>
<dbReference type="GeneID" id="111446057"/>